<keyword evidence="1" id="KW-0812">Transmembrane</keyword>
<reference evidence="2 3" key="1">
    <citation type="submission" date="2022-01" db="EMBL/GenBank/DDBJ databases">
        <authorList>
            <person name="Won M."/>
            <person name="Kim S.-J."/>
            <person name="Kwon S.-W."/>
        </authorList>
    </citation>
    <scope>NUCLEOTIDE SEQUENCE [LARGE SCALE GENOMIC DNA]</scope>
    <source>
        <strain evidence="2 3">KCTC 23505</strain>
    </source>
</reference>
<gene>
    <name evidence="2" type="ORF">L2A60_08695</name>
</gene>
<keyword evidence="1" id="KW-0472">Membrane</keyword>
<proteinExistence type="predicted"/>
<keyword evidence="3" id="KW-1185">Reference proteome</keyword>
<evidence type="ECO:0000313" key="2">
    <source>
        <dbReference type="EMBL" id="MCF3946758.1"/>
    </source>
</evidence>
<dbReference type="RefSeq" id="WP_235703994.1">
    <property type="nucleotide sequence ID" value="NZ_JAKGBZ010000013.1"/>
</dbReference>
<sequence>MSFIGISTLLAIHLAGAALWIGLLAGILLLPRNEAGFGARAERLLRGGVLAMPVTLASGWALAFLADGSPGLWPWAVDAMQAAGIAMGVVLLIAAFGEPVLLRAAEVSRDRDRETTETRRLVRLIAIDLLLGFVIIGFAVIGRYG</sequence>
<feature type="transmembrane region" description="Helical" evidence="1">
    <location>
        <begin position="121"/>
        <end position="141"/>
    </location>
</feature>
<keyword evidence="1" id="KW-1133">Transmembrane helix</keyword>
<evidence type="ECO:0000256" key="1">
    <source>
        <dbReference type="SAM" id="Phobius"/>
    </source>
</evidence>
<feature type="transmembrane region" description="Helical" evidence="1">
    <location>
        <begin position="43"/>
        <end position="62"/>
    </location>
</feature>
<name>A0ABS9DX97_9PROT</name>
<evidence type="ECO:0000313" key="3">
    <source>
        <dbReference type="Proteomes" id="UP001521209"/>
    </source>
</evidence>
<protein>
    <recommendedName>
        <fullName evidence="4">Copper resistance protein D domain-containing protein</fullName>
    </recommendedName>
</protein>
<comment type="caution">
    <text evidence="2">The sequence shown here is derived from an EMBL/GenBank/DDBJ whole genome shotgun (WGS) entry which is preliminary data.</text>
</comment>
<feature type="transmembrane region" description="Helical" evidence="1">
    <location>
        <begin position="82"/>
        <end position="101"/>
    </location>
</feature>
<accession>A0ABS9DX97</accession>
<feature type="transmembrane region" description="Helical" evidence="1">
    <location>
        <begin position="6"/>
        <end position="31"/>
    </location>
</feature>
<dbReference type="Proteomes" id="UP001521209">
    <property type="component" value="Unassembled WGS sequence"/>
</dbReference>
<organism evidence="2 3">
    <name type="scientific">Acidiphilium iwatense</name>
    <dbReference type="NCBI Taxonomy" id="768198"/>
    <lineage>
        <taxon>Bacteria</taxon>
        <taxon>Pseudomonadati</taxon>
        <taxon>Pseudomonadota</taxon>
        <taxon>Alphaproteobacteria</taxon>
        <taxon>Acetobacterales</taxon>
        <taxon>Acidocellaceae</taxon>
        <taxon>Acidiphilium</taxon>
    </lineage>
</organism>
<evidence type="ECO:0008006" key="4">
    <source>
        <dbReference type="Google" id="ProtNLM"/>
    </source>
</evidence>
<dbReference type="EMBL" id="JAKGBZ010000013">
    <property type="protein sequence ID" value="MCF3946758.1"/>
    <property type="molecule type" value="Genomic_DNA"/>
</dbReference>